<evidence type="ECO:0000313" key="2">
    <source>
        <dbReference type="EMBL" id="KAF2234281.1"/>
    </source>
</evidence>
<proteinExistence type="inferred from homology"/>
<dbReference type="InterPro" id="IPR051468">
    <property type="entry name" value="Fungal_SecMetab_SDRs"/>
</dbReference>
<dbReference type="GO" id="GO:0016491">
    <property type="term" value="F:oxidoreductase activity"/>
    <property type="evidence" value="ECO:0007669"/>
    <property type="project" value="TreeGrafter"/>
</dbReference>
<dbReference type="SUPFAM" id="SSF51735">
    <property type="entry name" value="NAD(P)-binding Rossmann-fold domains"/>
    <property type="match status" value="1"/>
</dbReference>
<evidence type="ECO:0000313" key="3">
    <source>
        <dbReference type="Proteomes" id="UP000800092"/>
    </source>
</evidence>
<dbReference type="AlphaFoldDB" id="A0A6A6H901"/>
<dbReference type="EMBL" id="ML991800">
    <property type="protein sequence ID" value="KAF2234281.1"/>
    <property type="molecule type" value="Genomic_DNA"/>
</dbReference>
<protein>
    <submittedName>
        <fullName evidence="2">Carbonyl reductase</fullName>
    </submittedName>
</protein>
<reference evidence="2" key="1">
    <citation type="journal article" date="2020" name="Stud. Mycol.">
        <title>101 Dothideomycetes genomes: a test case for predicting lifestyles and emergence of pathogens.</title>
        <authorList>
            <person name="Haridas S."/>
            <person name="Albert R."/>
            <person name="Binder M."/>
            <person name="Bloem J."/>
            <person name="Labutti K."/>
            <person name="Salamov A."/>
            <person name="Andreopoulos B."/>
            <person name="Baker S."/>
            <person name="Barry K."/>
            <person name="Bills G."/>
            <person name="Bluhm B."/>
            <person name="Cannon C."/>
            <person name="Castanera R."/>
            <person name="Culley D."/>
            <person name="Daum C."/>
            <person name="Ezra D."/>
            <person name="Gonzalez J."/>
            <person name="Henrissat B."/>
            <person name="Kuo A."/>
            <person name="Liang C."/>
            <person name="Lipzen A."/>
            <person name="Lutzoni F."/>
            <person name="Magnuson J."/>
            <person name="Mondo S."/>
            <person name="Nolan M."/>
            <person name="Ohm R."/>
            <person name="Pangilinan J."/>
            <person name="Park H.-J."/>
            <person name="Ramirez L."/>
            <person name="Alfaro M."/>
            <person name="Sun H."/>
            <person name="Tritt A."/>
            <person name="Yoshinaga Y."/>
            <person name="Zwiers L.-H."/>
            <person name="Turgeon B."/>
            <person name="Goodwin S."/>
            <person name="Spatafora J."/>
            <person name="Crous P."/>
            <person name="Grigoriev I."/>
        </authorList>
    </citation>
    <scope>NUCLEOTIDE SEQUENCE</scope>
    <source>
        <strain evidence="2">Tuck. ex Michener</strain>
    </source>
</reference>
<evidence type="ECO:0000256" key="1">
    <source>
        <dbReference type="ARBA" id="ARBA00006484"/>
    </source>
</evidence>
<dbReference type="Proteomes" id="UP000800092">
    <property type="component" value="Unassembled WGS sequence"/>
</dbReference>
<organism evidence="2 3">
    <name type="scientific">Viridothelium virens</name>
    <name type="common">Speckled blister lichen</name>
    <name type="synonym">Trypethelium virens</name>
    <dbReference type="NCBI Taxonomy" id="1048519"/>
    <lineage>
        <taxon>Eukaryota</taxon>
        <taxon>Fungi</taxon>
        <taxon>Dikarya</taxon>
        <taxon>Ascomycota</taxon>
        <taxon>Pezizomycotina</taxon>
        <taxon>Dothideomycetes</taxon>
        <taxon>Dothideomycetes incertae sedis</taxon>
        <taxon>Trypetheliales</taxon>
        <taxon>Trypetheliaceae</taxon>
        <taxon>Viridothelium</taxon>
    </lineage>
</organism>
<gene>
    <name evidence="2" type="ORF">EV356DRAFT_502639</name>
</gene>
<dbReference type="InterPro" id="IPR002347">
    <property type="entry name" value="SDR_fam"/>
</dbReference>
<dbReference type="PANTHER" id="PTHR43544">
    <property type="entry name" value="SHORT-CHAIN DEHYDROGENASE/REDUCTASE"/>
    <property type="match status" value="1"/>
</dbReference>
<dbReference type="OrthoDB" id="191139at2759"/>
<dbReference type="Pfam" id="PF00106">
    <property type="entry name" value="adh_short"/>
    <property type="match status" value="1"/>
</dbReference>
<accession>A0A6A6H901</accession>
<dbReference type="PANTHER" id="PTHR43544:SF32">
    <property type="entry name" value="CHAIN DEHYDROGENASE, PUTATIVE (AFU_ORTHOLOGUE AFUA_5G01530)-RELATED"/>
    <property type="match status" value="1"/>
</dbReference>
<sequence>MARNSPSTIVLITGANQGIGFGTSRKLAKENNGWQILMGSRNAENGEKAAAELKQEGLSVEPLTIDITDDQLIERAVKEVESKYGRIDVLINNAGIANEGRRPDWSTRQMFKELFDTNVFGHHIVTENFESLLAKSSHPRVIFVSSVLASIHSLVEKQREFANVPLPVYRSSKTALNMIMAYWANKHKVDGWKVNSICPGWIGTNLNEYQGQGTVESGTIHLATMATAGKDGLTGTFSDKEGPIPW</sequence>
<dbReference type="InterPro" id="IPR036291">
    <property type="entry name" value="NAD(P)-bd_dom_sf"/>
</dbReference>
<dbReference type="PRINTS" id="PR00081">
    <property type="entry name" value="GDHRDH"/>
</dbReference>
<dbReference type="GO" id="GO:0019748">
    <property type="term" value="P:secondary metabolic process"/>
    <property type="evidence" value="ECO:0007669"/>
    <property type="project" value="TreeGrafter"/>
</dbReference>
<name>A0A6A6H901_VIRVR</name>
<comment type="similarity">
    <text evidence="1">Belongs to the short-chain dehydrogenases/reductases (SDR) family.</text>
</comment>
<keyword evidence="3" id="KW-1185">Reference proteome</keyword>
<dbReference type="Gene3D" id="3.40.50.720">
    <property type="entry name" value="NAD(P)-binding Rossmann-like Domain"/>
    <property type="match status" value="1"/>
</dbReference>
<dbReference type="GO" id="GO:0005737">
    <property type="term" value="C:cytoplasm"/>
    <property type="evidence" value="ECO:0007669"/>
    <property type="project" value="TreeGrafter"/>
</dbReference>